<dbReference type="GO" id="GO:0043022">
    <property type="term" value="F:ribosome binding"/>
    <property type="evidence" value="ECO:0007669"/>
    <property type="project" value="InterPro"/>
</dbReference>
<evidence type="ECO:0000313" key="4">
    <source>
        <dbReference type="Proteomes" id="UP000887569"/>
    </source>
</evidence>
<keyword evidence="1" id="KW-0496">Mitochondrion</keyword>
<keyword evidence="2" id="KW-0812">Transmembrane</keyword>
<feature type="domain" description="Letm1 RBD" evidence="3">
    <location>
        <begin position="163"/>
        <end position="331"/>
    </location>
</feature>
<dbReference type="PROSITE" id="PS51758">
    <property type="entry name" value="LETM1_RBD"/>
    <property type="match status" value="1"/>
</dbReference>
<proteinExistence type="predicted"/>
<dbReference type="AlphaFoldDB" id="A0A915C7Z1"/>
<evidence type="ECO:0000259" key="3">
    <source>
        <dbReference type="PROSITE" id="PS51758"/>
    </source>
</evidence>
<dbReference type="Pfam" id="PF07766">
    <property type="entry name" value="LETM1_RBD"/>
    <property type="match status" value="2"/>
</dbReference>
<evidence type="ECO:0000313" key="5">
    <source>
        <dbReference type="WBParaSite" id="PgR094_g031_t02"/>
    </source>
</evidence>
<evidence type="ECO:0000256" key="2">
    <source>
        <dbReference type="SAM" id="Phobius"/>
    </source>
</evidence>
<name>A0A915C7Z1_PARUN</name>
<dbReference type="WBParaSite" id="PgR094_g031_t02">
    <property type="protein sequence ID" value="PgR094_g031_t02"/>
    <property type="gene ID" value="PgR094_g031"/>
</dbReference>
<dbReference type="Proteomes" id="UP000887569">
    <property type="component" value="Unplaced"/>
</dbReference>
<evidence type="ECO:0000256" key="1">
    <source>
        <dbReference type="PROSITE-ProRule" id="PRU01094"/>
    </source>
</evidence>
<keyword evidence="4" id="KW-1185">Reference proteome</keyword>
<reference evidence="5" key="1">
    <citation type="submission" date="2022-11" db="UniProtKB">
        <authorList>
            <consortium name="WormBaseParasite"/>
        </authorList>
    </citation>
    <scope>IDENTIFICATION</scope>
</reference>
<organism evidence="4 5">
    <name type="scientific">Parascaris univalens</name>
    <name type="common">Nematode worm</name>
    <dbReference type="NCBI Taxonomy" id="6257"/>
    <lineage>
        <taxon>Eukaryota</taxon>
        <taxon>Metazoa</taxon>
        <taxon>Ecdysozoa</taxon>
        <taxon>Nematoda</taxon>
        <taxon>Chromadorea</taxon>
        <taxon>Rhabditida</taxon>
        <taxon>Spirurina</taxon>
        <taxon>Ascaridomorpha</taxon>
        <taxon>Ascaridoidea</taxon>
        <taxon>Ascarididae</taxon>
        <taxon>Parascaris</taxon>
    </lineage>
</organism>
<dbReference type="InterPro" id="IPR033122">
    <property type="entry name" value="LETM1-like_RBD"/>
</dbReference>
<keyword evidence="2" id="KW-1133">Transmembrane helix</keyword>
<feature type="transmembrane region" description="Helical" evidence="2">
    <location>
        <begin position="138"/>
        <end position="161"/>
    </location>
</feature>
<protein>
    <submittedName>
        <fullName evidence="5">Letm1 RBD domain-containing protein</fullName>
    </submittedName>
</protein>
<accession>A0A915C7Z1</accession>
<keyword evidence="2" id="KW-0472">Membrane</keyword>
<sequence>MRTRGMATPISLKAMFVMRPSCSMWISTSQRRVNAQLLHSFHSKIGYCRQIRSFSSEPPAHRTPTGLMGRYECFLKTRAPRAYTIHKMVVDGSKWCISDIKIYFALRRELASGSRSLADLTQNELEILIQTNEEIAKMIIVMILIPLPMTFYFLGAALVFFPRLVLTRHFWTNEQRKDFWIASMKRSANLHFKPIRDRLRKLGITIPASIRDLRSLKTPPLEALSFTHLYHLCRIHHIIPFMGVRHLHRRANALRQLDRHLLHSEAVDAMSDQQLYLQLYLRRLQYYGMTIDEMRVLLKKWVHYSSAPGLKTSEYLHAPALFQHKTIHGLL</sequence>